<proteinExistence type="predicted"/>
<dbReference type="OrthoDB" id="9811399at2"/>
<dbReference type="CDD" id="cd01300">
    <property type="entry name" value="YtcJ_like"/>
    <property type="match status" value="1"/>
</dbReference>
<dbReference type="InterPro" id="IPR033932">
    <property type="entry name" value="YtcJ-like"/>
</dbReference>
<dbReference type="Pfam" id="PF07969">
    <property type="entry name" value="Amidohydro_3"/>
    <property type="match status" value="1"/>
</dbReference>
<dbReference type="STRING" id="1086013.SAMN05421774_107137"/>
<sequence>MTAHHTILHNGRIVTVDAAFTIAEAVSIRDGRFEKVGTSAEVLATATDETEIVDLAGKTAVPGLFDSHLHLYMTAMEAPRVPLIDCRSIADVQAAIAARAKVTPKGEWIIARMGWHESLLKENRLPTRDELDAAAPDHPVFVPRGGHVCSGNSLALGMAGISEDTVDPPGGLIVREIGSRRPTGLLLESAAYMLRKVLPPPPAPDAERALLRDAMALLNSYGIVATMDPGLNKHQIGLYESLRDSGDVTVRTDLMFRGYNLEDAKVGAAITEFRDDDLLRYVGVKFMLDGGVEGALHYDPYQIVPGEQNDPEYRGLSLLPAGGEAEFIEALKVVARAGMQVQTHGVGDACIDTIVRCYLAAAEEVPIRDLRWTVMHLHNPREEVFAKIRDGGILVTAQDQSVLLGANKVKWWGRPRAEWSTPLRRMIDEGLLVGGGTDAPILPIDPFICMWWMVTRKTLQGDCLGPDQGITAREALELYTINNARIMGVEDRRGSVEPGKLADLAVLSQDILSVAPDAIRDTRAVMTLLGGKVVHRDPEMA</sequence>
<name>A0A1N7Q652_9RHOB</name>
<keyword evidence="3" id="KW-1185">Reference proteome</keyword>
<organism evidence="2 3">
    <name type="scientific">Gemmobacter megaterium</name>
    <dbReference type="NCBI Taxonomy" id="1086013"/>
    <lineage>
        <taxon>Bacteria</taxon>
        <taxon>Pseudomonadati</taxon>
        <taxon>Pseudomonadota</taxon>
        <taxon>Alphaproteobacteria</taxon>
        <taxon>Rhodobacterales</taxon>
        <taxon>Paracoccaceae</taxon>
        <taxon>Gemmobacter</taxon>
    </lineage>
</organism>
<feature type="domain" description="Amidohydrolase 3" evidence="1">
    <location>
        <begin position="51"/>
        <end position="535"/>
    </location>
</feature>
<dbReference type="Gene3D" id="3.20.20.140">
    <property type="entry name" value="Metal-dependent hydrolases"/>
    <property type="match status" value="1"/>
</dbReference>
<dbReference type="EMBL" id="FTOT01000007">
    <property type="protein sequence ID" value="SIT18323.1"/>
    <property type="molecule type" value="Genomic_DNA"/>
</dbReference>
<dbReference type="PANTHER" id="PTHR22642:SF2">
    <property type="entry name" value="PROTEIN LONG AFTER FAR-RED 3"/>
    <property type="match status" value="1"/>
</dbReference>
<reference evidence="2 3" key="1">
    <citation type="submission" date="2017-01" db="EMBL/GenBank/DDBJ databases">
        <authorList>
            <person name="Mah S.A."/>
            <person name="Swanson W.J."/>
            <person name="Moy G.W."/>
            <person name="Vacquier V.D."/>
        </authorList>
    </citation>
    <scope>NUCLEOTIDE SEQUENCE [LARGE SCALE GENOMIC DNA]</scope>
    <source>
        <strain evidence="2 3">DSM 26375</strain>
    </source>
</reference>
<protein>
    <recommendedName>
        <fullName evidence="1">Amidohydrolase 3 domain-containing protein</fullName>
    </recommendedName>
</protein>
<dbReference type="RefSeq" id="WP_159441452.1">
    <property type="nucleotide sequence ID" value="NZ_BMEH01000007.1"/>
</dbReference>
<dbReference type="AlphaFoldDB" id="A0A1N7Q652"/>
<evidence type="ECO:0000313" key="2">
    <source>
        <dbReference type="EMBL" id="SIT18323.1"/>
    </source>
</evidence>
<dbReference type="PANTHER" id="PTHR22642">
    <property type="entry name" value="IMIDAZOLONEPROPIONASE"/>
    <property type="match status" value="1"/>
</dbReference>
<dbReference type="Gene3D" id="3.10.310.70">
    <property type="match status" value="1"/>
</dbReference>
<evidence type="ECO:0000313" key="3">
    <source>
        <dbReference type="Proteomes" id="UP000186141"/>
    </source>
</evidence>
<accession>A0A1N7Q652</accession>
<dbReference type="Gene3D" id="2.30.40.10">
    <property type="entry name" value="Urease, subunit C, domain 1"/>
    <property type="match status" value="1"/>
</dbReference>
<dbReference type="GO" id="GO:0016810">
    <property type="term" value="F:hydrolase activity, acting on carbon-nitrogen (but not peptide) bonds"/>
    <property type="evidence" value="ECO:0007669"/>
    <property type="project" value="InterPro"/>
</dbReference>
<gene>
    <name evidence="2" type="ORF">SAMN05421774_107137</name>
</gene>
<dbReference type="InterPro" id="IPR013108">
    <property type="entry name" value="Amidohydro_3"/>
</dbReference>
<dbReference type="Proteomes" id="UP000186141">
    <property type="component" value="Unassembled WGS sequence"/>
</dbReference>
<dbReference type="InterPro" id="IPR032466">
    <property type="entry name" value="Metal_Hydrolase"/>
</dbReference>
<dbReference type="SUPFAM" id="SSF51556">
    <property type="entry name" value="Metallo-dependent hydrolases"/>
    <property type="match status" value="1"/>
</dbReference>
<evidence type="ECO:0000259" key="1">
    <source>
        <dbReference type="Pfam" id="PF07969"/>
    </source>
</evidence>
<dbReference type="InterPro" id="IPR011059">
    <property type="entry name" value="Metal-dep_hydrolase_composite"/>
</dbReference>
<dbReference type="SUPFAM" id="SSF51338">
    <property type="entry name" value="Composite domain of metallo-dependent hydrolases"/>
    <property type="match status" value="1"/>
</dbReference>